<dbReference type="Pfam" id="PF14287">
    <property type="entry name" value="DUF4368"/>
    <property type="match status" value="1"/>
</dbReference>
<feature type="coiled-coil region" evidence="1">
    <location>
        <begin position="478"/>
        <end position="505"/>
    </location>
</feature>
<dbReference type="InterPro" id="IPR025827">
    <property type="entry name" value="Zn_ribbon_recom_dom"/>
</dbReference>
<dbReference type="Pfam" id="PF07508">
    <property type="entry name" value="Recombinase"/>
    <property type="match status" value="1"/>
</dbReference>
<reference evidence="4 5" key="1">
    <citation type="submission" date="2010-09" db="EMBL/GenBank/DDBJ databases">
        <authorList>
            <person name="Daugherty S.C."/>
            <person name="Tallon L.J."/>
            <person name="Jones K.M."/>
            <person name="Liu X."/>
            <person name="Kilian M."/>
            <person name="Tettelin H."/>
        </authorList>
    </citation>
    <scope>NUCLEOTIDE SEQUENCE [LARGE SCALE GENOMIC DNA]</scope>
    <source>
        <strain evidence="4 5">SK597</strain>
    </source>
</reference>
<dbReference type="PANTHER" id="PTHR30461:SF23">
    <property type="entry name" value="DNA RECOMBINASE-RELATED"/>
    <property type="match status" value="1"/>
</dbReference>
<dbReference type="InterPro" id="IPR011109">
    <property type="entry name" value="DNA_bind_recombinase_dom"/>
</dbReference>
<dbReference type="eggNOG" id="COG1961">
    <property type="taxonomic scope" value="Bacteria"/>
</dbReference>
<dbReference type="Pfam" id="PF00239">
    <property type="entry name" value="Resolvase"/>
    <property type="match status" value="1"/>
</dbReference>
<dbReference type="InterPro" id="IPR006119">
    <property type="entry name" value="Resolv_N"/>
</dbReference>
<proteinExistence type="predicted"/>
<dbReference type="Pfam" id="PF13408">
    <property type="entry name" value="Zn_ribbon_recom"/>
    <property type="match status" value="1"/>
</dbReference>
<comment type="caution">
    <text evidence="4">The sequence shown here is derived from an EMBL/GenBank/DDBJ whole genome shotgun (WGS) entry which is preliminary data.</text>
</comment>
<dbReference type="Gene3D" id="3.90.1750.20">
    <property type="entry name" value="Putative Large Serine Recombinase, Chain B, Domain 2"/>
    <property type="match status" value="1"/>
</dbReference>
<dbReference type="EMBL" id="AEDV01000073">
    <property type="protein sequence ID" value="EFO00200.1"/>
    <property type="molecule type" value="Genomic_DNA"/>
</dbReference>
<dbReference type="InterPro" id="IPR050639">
    <property type="entry name" value="SSR_resolvase"/>
</dbReference>
<dbReference type="SUPFAM" id="SSF53041">
    <property type="entry name" value="Resolvase-like"/>
    <property type="match status" value="1"/>
</dbReference>
<dbReference type="RefSeq" id="WP_000871892.1">
    <property type="nucleotide sequence ID" value="NZ_AEDV01000073.1"/>
</dbReference>
<feature type="domain" description="Recombinase" evidence="3">
    <location>
        <begin position="188"/>
        <end position="334"/>
    </location>
</feature>
<protein>
    <submittedName>
        <fullName evidence="4">TnpX</fullName>
    </submittedName>
</protein>
<name>E1LTL1_STRMT</name>
<evidence type="ECO:0000259" key="3">
    <source>
        <dbReference type="PROSITE" id="PS51737"/>
    </source>
</evidence>
<evidence type="ECO:0000259" key="2">
    <source>
        <dbReference type="PROSITE" id="PS51736"/>
    </source>
</evidence>
<dbReference type="Gene3D" id="3.40.50.1390">
    <property type="entry name" value="Resolvase, N-terminal catalytic domain"/>
    <property type="match status" value="1"/>
</dbReference>
<accession>E1LTL1</accession>
<dbReference type="InterPro" id="IPR025378">
    <property type="entry name" value="DUF4368"/>
</dbReference>
<dbReference type="GO" id="GO:0003677">
    <property type="term" value="F:DNA binding"/>
    <property type="evidence" value="ECO:0007669"/>
    <property type="project" value="InterPro"/>
</dbReference>
<feature type="domain" description="Resolvase/invertase-type recombinase catalytic" evidence="2">
    <location>
        <begin position="29"/>
        <end position="180"/>
    </location>
</feature>
<gene>
    <name evidence="4" type="ORF">SMSK597_1303</name>
</gene>
<sequence length="575" mass="66397">MKWNYKIDNDTQILYFLSQARYATTLSDITVVYCRLSQDDGLDGDSNSIINQKKILLDVVERESLPNPILFVDDGFSGTNFDRPAISEALRLVENRQVSNFIVKDLSRLGRSYIKVGQLTEITFPSFDVRFIALNDGVDSNKPNETNSIFLPIKSLMDEMYAADTSKKIRAVVQAKAKAGERVTTNPPYGYLKDSNNPKNWIIDSVASEVVKRIFQEAKSGKSLSEIAKGLENDKIFKPDRHRIEIGLKPISSSSNVETLPYFWTRETLSAILGREEYLGHTVNLRTRTKSYKDKRKVDNPKEGWLVFKNTHEAIIDQETFNIVQKMRSHKRSNQRYKNRIGHENLFAGLVFCGTCGRKHYFCPQEKNGLNHDHYKCSGYRKPIDSCENPHYIQKSALIEIISGKLCQTIQEAHFNQEAFLKKLEQQSQAQFTRDNKRQHQQLQKDEQRSKEIDTIIQKLYEDNLLGKISDERFVKLSQSYEEEQKQLQTSISDLTEKLAKQQEDSLNISKFMARISKYTKLPELTVEIVNELIDKIVIHKPTGTKRNRIIQIDIYYNFIGKLNNEKSEPNDLAR</sequence>
<dbReference type="Proteomes" id="UP000003316">
    <property type="component" value="Unassembled WGS sequence"/>
</dbReference>
<dbReference type="PANTHER" id="PTHR30461">
    <property type="entry name" value="DNA-INVERTASE FROM LAMBDOID PROPHAGE"/>
    <property type="match status" value="1"/>
</dbReference>
<dbReference type="InterPro" id="IPR038109">
    <property type="entry name" value="DNA_bind_recomb_sf"/>
</dbReference>
<dbReference type="PROSITE" id="PS51736">
    <property type="entry name" value="RECOMBINASES_3"/>
    <property type="match status" value="1"/>
</dbReference>
<evidence type="ECO:0000313" key="4">
    <source>
        <dbReference type="EMBL" id="EFO00200.1"/>
    </source>
</evidence>
<evidence type="ECO:0000256" key="1">
    <source>
        <dbReference type="SAM" id="Coils"/>
    </source>
</evidence>
<organism evidence="4 5">
    <name type="scientific">Streptococcus mitis SK597</name>
    <dbReference type="NCBI Taxonomy" id="585204"/>
    <lineage>
        <taxon>Bacteria</taxon>
        <taxon>Bacillati</taxon>
        <taxon>Bacillota</taxon>
        <taxon>Bacilli</taxon>
        <taxon>Lactobacillales</taxon>
        <taxon>Streptococcaceae</taxon>
        <taxon>Streptococcus</taxon>
        <taxon>Streptococcus mitis group</taxon>
    </lineage>
</organism>
<dbReference type="SMART" id="SM00857">
    <property type="entry name" value="Resolvase"/>
    <property type="match status" value="1"/>
</dbReference>
<dbReference type="GO" id="GO:0000150">
    <property type="term" value="F:DNA strand exchange activity"/>
    <property type="evidence" value="ECO:0007669"/>
    <property type="project" value="InterPro"/>
</dbReference>
<evidence type="ECO:0000313" key="5">
    <source>
        <dbReference type="Proteomes" id="UP000003316"/>
    </source>
</evidence>
<dbReference type="PROSITE" id="PS51737">
    <property type="entry name" value="RECOMBINASE_DNA_BIND"/>
    <property type="match status" value="1"/>
</dbReference>
<keyword evidence="1" id="KW-0175">Coiled coil</keyword>
<dbReference type="InterPro" id="IPR036162">
    <property type="entry name" value="Resolvase-like_N_sf"/>
</dbReference>
<dbReference type="AlphaFoldDB" id="E1LTL1"/>